<feature type="chain" id="PRO_5012975610" description="DUF2059 domain-containing protein" evidence="1">
    <location>
        <begin position="20"/>
        <end position="148"/>
    </location>
</feature>
<name>A0A1N7P1P1_9FLAO</name>
<keyword evidence="4" id="KW-1185">Reference proteome</keyword>
<evidence type="ECO:0000313" key="4">
    <source>
        <dbReference type="Proteomes" id="UP000185839"/>
    </source>
</evidence>
<accession>A0A1N7P1P1</accession>
<dbReference type="STRING" id="713588.SAMN05421789_1242"/>
<gene>
    <name evidence="3" type="ORF">SAMN05421789_1242</name>
</gene>
<feature type="signal peptide" evidence="1">
    <location>
        <begin position="1"/>
        <end position="19"/>
    </location>
</feature>
<dbReference type="AlphaFoldDB" id="A0A1N7P1P1"/>
<organism evidence="3 4">
    <name type="scientific">Kaistella chaponensis</name>
    <dbReference type="NCBI Taxonomy" id="713588"/>
    <lineage>
        <taxon>Bacteria</taxon>
        <taxon>Pseudomonadati</taxon>
        <taxon>Bacteroidota</taxon>
        <taxon>Flavobacteriia</taxon>
        <taxon>Flavobacteriales</taxon>
        <taxon>Weeksellaceae</taxon>
        <taxon>Chryseobacterium group</taxon>
        <taxon>Kaistella</taxon>
    </lineage>
</organism>
<dbReference type="RefSeq" id="WP_076388666.1">
    <property type="nucleotide sequence ID" value="NZ_FTOI01000024.1"/>
</dbReference>
<evidence type="ECO:0000259" key="2">
    <source>
        <dbReference type="Pfam" id="PF09832"/>
    </source>
</evidence>
<reference evidence="4" key="1">
    <citation type="submission" date="2017-01" db="EMBL/GenBank/DDBJ databases">
        <authorList>
            <person name="Varghese N."/>
            <person name="Submissions S."/>
        </authorList>
    </citation>
    <scope>NUCLEOTIDE SEQUENCE [LARGE SCALE GENOMIC DNA]</scope>
    <source>
        <strain evidence="4">DSM 23145</strain>
    </source>
</reference>
<evidence type="ECO:0000313" key="3">
    <source>
        <dbReference type="EMBL" id="SIT04474.1"/>
    </source>
</evidence>
<dbReference type="Pfam" id="PF09832">
    <property type="entry name" value="DUF2059"/>
    <property type="match status" value="1"/>
</dbReference>
<dbReference type="InterPro" id="IPR018637">
    <property type="entry name" value="DUF2059"/>
</dbReference>
<feature type="domain" description="DUF2059" evidence="2">
    <location>
        <begin position="76"/>
        <end position="133"/>
    </location>
</feature>
<proteinExistence type="predicted"/>
<keyword evidence="1" id="KW-0732">Signal</keyword>
<dbReference type="OrthoDB" id="1143459at2"/>
<dbReference type="EMBL" id="FTOI01000024">
    <property type="protein sequence ID" value="SIT04474.1"/>
    <property type="molecule type" value="Genomic_DNA"/>
</dbReference>
<dbReference type="Proteomes" id="UP000185839">
    <property type="component" value="Unassembled WGS sequence"/>
</dbReference>
<sequence>MKKIIIAFLICGLSISAFSQTTNNSKIEKIKNLLEMTGSGKLGVQVASNMMAAFQKSYTTVDEKFWDDFAKEIKAEDLVNLIIPIYDKYYTEDDIDQVISFYNTPTGKKMIETLPIVTQESMTAGQAWGKQIGEKVIQQLTEKGYLNN</sequence>
<evidence type="ECO:0000256" key="1">
    <source>
        <dbReference type="SAM" id="SignalP"/>
    </source>
</evidence>
<protein>
    <recommendedName>
        <fullName evidence="2">DUF2059 domain-containing protein</fullName>
    </recommendedName>
</protein>